<feature type="signal peptide" evidence="1">
    <location>
        <begin position="1"/>
        <end position="20"/>
    </location>
</feature>
<name>A0A9W8TTY0_9AGAR</name>
<keyword evidence="3" id="KW-1185">Reference proteome</keyword>
<feature type="chain" id="PRO_5040743306" description="Secreted protein" evidence="1">
    <location>
        <begin position="21"/>
        <end position="85"/>
    </location>
</feature>
<evidence type="ECO:0000256" key="1">
    <source>
        <dbReference type="SAM" id="SignalP"/>
    </source>
</evidence>
<dbReference type="EMBL" id="JANVFU010000015">
    <property type="protein sequence ID" value="KAJ3740124.1"/>
    <property type="molecule type" value="Genomic_DNA"/>
</dbReference>
<gene>
    <name evidence="2" type="ORF">DFH05DRAFT_1510426</name>
</gene>
<organism evidence="2 3">
    <name type="scientific">Lentinula detonsa</name>
    <dbReference type="NCBI Taxonomy" id="2804962"/>
    <lineage>
        <taxon>Eukaryota</taxon>
        <taxon>Fungi</taxon>
        <taxon>Dikarya</taxon>
        <taxon>Basidiomycota</taxon>
        <taxon>Agaricomycotina</taxon>
        <taxon>Agaricomycetes</taxon>
        <taxon>Agaricomycetidae</taxon>
        <taxon>Agaricales</taxon>
        <taxon>Marasmiineae</taxon>
        <taxon>Omphalotaceae</taxon>
        <taxon>Lentinula</taxon>
    </lineage>
</organism>
<proteinExistence type="predicted"/>
<protein>
    <recommendedName>
        <fullName evidence="4">Secreted protein</fullName>
    </recommendedName>
</protein>
<reference evidence="2 3" key="1">
    <citation type="journal article" date="2023" name="Proc. Natl. Acad. Sci. U.S.A.">
        <title>A global phylogenomic analysis of the shiitake genus Lentinula.</title>
        <authorList>
            <person name="Sierra-Patev S."/>
            <person name="Min B."/>
            <person name="Naranjo-Ortiz M."/>
            <person name="Looney B."/>
            <person name="Konkel Z."/>
            <person name="Slot J.C."/>
            <person name="Sakamoto Y."/>
            <person name="Steenwyk J.L."/>
            <person name="Rokas A."/>
            <person name="Carro J."/>
            <person name="Camarero S."/>
            <person name="Ferreira P."/>
            <person name="Molpeceres G."/>
            <person name="Ruiz-Duenas F.J."/>
            <person name="Serrano A."/>
            <person name="Henrissat B."/>
            <person name="Drula E."/>
            <person name="Hughes K.W."/>
            <person name="Mata J.L."/>
            <person name="Ishikawa N.K."/>
            <person name="Vargas-Isla R."/>
            <person name="Ushijima S."/>
            <person name="Smith C.A."/>
            <person name="Donoghue J."/>
            <person name="Ahrendt S."/>
            <person name="Andreopoulos W."/>
            <person name="He G."/>
            <person name="LaButti K."/>
            <person name="Lipzen A."/>
            <person name="Ng V."/>
            <person name="Riley R."/>
            <person name="Sandor L."/>
            <person name="Barry K."/>
            <person name="Martinez A.T."/>
            <person name="Xiao Y."/>
            <person name="Gibbons J.G."/>
            <person name="Terashima K."/>
            <person name="Grigoriev I.V."/>
            <person name="Hibbett D."/>
        </authorList>
    </citation>
    <scope>NUCLEOTIDE SEQUENCE [LARGE SCALE GENOMIC DNA]</scope>
    <source>
        <strain evidence="2 3">TFB7810</strain>
    </source>
</reference>
<comment type="caution">
    <text evidence="2">The sequence shown here is derived from an EMBL/GenBank/DDBJ whole genome shotgun (WGS) entry which is preliminary data.</text>
</comment>
<feature type="non-terminal residue" evidence="2">
    <location>
        <position position="1"/>
    </location>
</feature>
<dbReference type="AlphaFoldDB" id="A0A9W8TTY0"/>
<dbReference type="Proteomes" id="UP001142393">
    <property type="component" value="Unassembled WGS sequence"/>
</dbReference>
<evidence type="ECO:0000313" key="3">
    <source>
        <dbReference type="Proteomes" id="UP001142393"/>
    </source>
</evidence>
<keyword evidence="1" id="KW-0732">Signal</keyword>
<accession>A0A9W8TTY0</accession>
<evidence type="ECO:0008006" key="4">
    <source>
        <dbReference type="Google" id="ProtNLM"/>
    </source>
</evidence>
<sequence>MRFLLHVWSLTFFTFLPNRCKFRTYFQCPSRSFPNTQYFLLDNMRTILSGLFSSTGIPLAHLNKRCSVYTHPIFWITKICRLVNS</sequence>
<evidence type="ECO:0000313" key="2">
    <source>
        <dbReference type="EMBL" id="KAJ3740124.1"/>
    </source>
</evidence>